<sequence>MDQLYAHILQEKQEWAQRVEKRKKSENKTLDLRHCIQFVTIKLAIATEIRGRVTGDARDAILAVIQEHVFILNSTFSWKESDRTTAKRSIHAFADSCQKRGSGERDCRRRSYSFVASPEVTTQELVMDFYETSKQRKPQQKYALCFGDLNDLRILPDAGQDLYIRVPASELGPSGLHGQWLGPSAEIKVQYPSSTDLTHVKDSRFGSFIIIESDYKQMLNTEVNIVIVPYTFLAVHVDSLNQAGQYDLVVIKELDQGPTASTMNSVLSLDDGRWSHPAIESCSPVPLPPHVLAQVYAESSPILPSKVVDPRPGPAKSSQDSGPGPNTYQHLHIFTLLCVAACENDGRFFEIGFRKHVEKLRDMWCSCRLPGKRSHNFVYLWKNRVIHIITLIIPKQESTSDSLSNCSTLNEEEIFEVQDSLSLFLLGWIHIRLRTLLWAGVDENAIGACAQLSHVNAIDLGSEPLENEFEQHASLRFVEV</sequence>
<reference evidence="2 3" key="1">
    <citation type="submission" date="2019-01" db="EMBL/GenBank/DDBJ databases">
        <title>Sequencing of cultivated peanut Arachis hypogaea provides insights into genome evolution and oil improvement.</title>
        <authorList>
            <person name="Chen X."/>
        </authorList>
    </citation>
    <scope>NUCLEOTIDE SEQUENCE [LARGE SCALE GENOMIC DNA]</scope>
    <source>
        <strain evidence="3">cv. Fuhuasheng</strain>
        <tissue evidence="2">Leaves</tissue>
    </source>
</reference>
<dbReference type="GO" id="GO:0070536">
    <property type="term" value="P:protein K63-linked deubiquitination"/>
    <property type="evidence" value="ECO:0007669"/>
    <property type="project" value="TreeGrafter"/>
</dbReference>
<name>A0A445B5W0_ARAHY</name>
<dbReference type="Proteomes" id="UP000289738">
    <property type="component" value="Chromosome A10"/>
</dbReference>
<dbReference type="AlphaFoldDB" id="A0A445B5W0"/>
<organism evidence="2 3">
    <name type="scientific">Arachis hypogaea</name>
    <name type="common">Peanut</name>
    <dbReference type="NCBI Taxonomy" id="3818"/>
    <lineage>
        <taxon>Eukaryota</taxon>
        <taxon>Viridiplantae</taxon>
        <taxon>Streptophyta</taxon>
        <taxon>Embryophyta</taxon>
        <taxon>Tracheophyta</taxon>
        <taxon>Spermatophyta</taxon>
        <taxon>Magnoliopsida</taxon>
        <taxon>eudicotyledons</taxon>
        <taxon>Gunneridae</taxon>
        <taxon>Pentapetalae</taxon>
        <taxon>rosids</taxon>
        <taxon>fabids</taxon>
        <taxon>Fabales</taxon>
        <taxon>Fabaceae</taxon>
        <taxon>Papilionoideae</taxon>
        <taxon>50 kb inversion clade</taxon>
        <taxon>dalbergioids sensu lato</taxon>
        <taxon>Dalbergieae</taxon>
        <taxon>Pterocarpus clade</taxon>
        <taxon>Arachis</taxon>
    </lineage>
</organism>
<evidence type="ECO:0000256" key="1">
    <source>
        <dbReference type="SAM" id="MobiDB-lite"/>
    </source>
</evidence>
<keyword evidence="3" id="KW-1185">Reference proteome</keyword>
<accession>A0A445B5W0</accession>
<dbReference type="PANTHER" id="PTHR12947:SF18">
    <property type="entry name" value="AMSH-LIKE UBIQUITIN THIOESTERASE 3"/>
    <property type="match status" value="1"/>
</dbReference>
<dbReference type="PANTHER" id="PTHR12947">
    <property type="entry name" value="AMSH-LIKE PROTEASE"/>
    <property type="match status" value="1"/>
</dbReference>
<gene>
    <name evidence="2" type="ORF">Ahy_A10g048792</name>
</gene>
<feature type="region of interest" description="Disordered" evidence="1">
    <location>
        <begin position="304"/>
        <end position="324"/>
    </location>
</feature>
<dbReference type="Gene3D" id="3.40.140.10">
    <property type="entry name" value="Cytidine Deaminase, domain 2"/>
    <property type="match status" value="1"/>
</dbReference>
<dbReference type="GO" id="GO:0005768">
    <property type="term" value="C:endosome"/>
    <property type="evidence" value="ECO:0007669"/>
    <property type="project" value="TreeGrafter"/>
</dbReference>
<protein>
    <submittedName>
        <fullName evidence="2">Uncharacterized protein</fullName>
    </submittedName>
</protein>
<dbReference type="GO" id="GO:0016020">
    <property type="term" value="C:membrane"/>
    <property type="evidence" value="ECO:0007669"/>
    <property type="project" value="TreeGrafter"/>
</dbReference>
<dbReference type="STRING" id="3818.A0A445B5W0"/>
<evidence type="ECO:0000313" key="2">
    <source>
        <dbReference type="EMBL" id="RYR34075.1"/>
    </source>
</evidence>
<evidence type="ECO:0000313" key="3">
    <source>
        <dbReference type="Proteomes" id="UP000289738"/>
    </source>
</evidence>
<dbReference type="EMBL" id="SDMP01000010">
    <property type="protein sequence ID" value="RYR34075.1"/>
    <property type="molecule type" value="Genomic_DNA"/>
</dbReference>
<dbReference type="GO" id="GO:0071108">
    <property type="term" value="P:protein K48-linked deubiquitination"/>
    <property type="evidence" value="ECO:0007669"/>
    <property type="project" value="TreeGrafter"/>
</dbReference>
<proteinExistence type="predicted"/>
<comment type="caution">
    <text evidence="2">The sequence shown here is derived from an EMBL/GenBank/DDBJ whole genome shotgun (WGS) entry which is preliminary data.</text>
</comment>